<gene>
    <name evidence="2" type="ORF">C1I91_11580</name>
</gene>
<dbReference type="SUPFAM" id="SSF56112">
    <property type="entry name" value="Protein kinase-like (PK-like)"/>
    <property type="match status" value="1"/>
</dbReference>
<dbReference type="InterPro" id="IPR011009">
    <property type="entry name" value="Kinase-like_dom_sf"/>
</dbReference>
<dbReference type="AlphaFoldDB" id="A0A410DT67"/>
<dbReference type="OrthoDB" id="2932541at2"/>
<evidence type="ECO:0000313" key="3">
    <source>
        <dbReference type="Proteomes" id="UP000286268"/>
    </source>
</evidence>
<dbReference type="KEGG" id="cmah:C1I91_11580"/>
<accession>A0A410DT67</accession>
<sequence>MSNVFLEEIKGWETWGEVFQSIPAFEKLIKRIFEKEKLNCKEISNLTAGTNAVFKVDNFVVKIFAPIESGFNTEIDFNSEILGMKRAMDMGINIPKVIAASFIEDKYLFRYIIMDYIEGEDAKDVLKHYSDSEKIEFVRQLKENIRKMNTTYKGEYPEVDVKERILTNARWNIFSNKIVSQVKELVIRYDMVNKVYVHGDITGDNVMITQKGMLYIIDFADGRIAPKEYEFPPILFDLFDFDKCMINEFIGGEGIETFAEKCFYGILMHEFGFYFVKLICERVIGKEIAELSDILEVKEALVSLFS</sequence>
<protein>
    <recommendedName>
        <fullName evidence="1">Protein kinase domain-containing protein</fullName>
    </recommendedName>
</protein>
<dbReference type="PROSITE" id="PS50011">
    <property type="entry name" value="PROTEIN_KINASE_DOM"/>
    <property type="match status" value="1"/>
</dbReference>
<feature type="domain" description="Protein kinase" evidence="1">
    <location>
        <begin position="4"/>
        <end position="306"/>
    </location>
</feature>
<dbReference type="Proteomes" id="UP000286268">
    <property type="component" value="Chromosome"/>
</dbReference>
<dbReference type="EMBL" id="CP025746">
    <property type="protein sequence ID" value="QAA32227.1"/>
    <property type="molecule type" value="Genomic_DNA"/>
</dbReference>
<evidence type="ECO:0000313" key="2">
    <source>
        <dbReference type="EMBL" id="QAA32227.1"/>
    </source>
</evidence>
<dbReference type="InterPro" id="IPR051678">
    <property type="entry name" value="AGP_Transferase"/>
</dbReference>
<proteinExistence type="predicted"/>
<dbReference type="InterPro" id="IPR000719">
    <property type="entry name" value="Prot_kinase_dom"/>
</dbReference>
<dbReference type="GO" id="GO:0004672">
    <property type="term" value="F:protein kinase activity"/>
    <property type="evidence" value="ECO:0007669"/>
    <property type="project" value="InterPro"/>
</dbReference>
<dbReference type="Gene3D" id="1.10.510.10">
    <property type="entry name" value="Transferase(Phosphotransferase) domain 1"/>
    <property type="match status" value="1"/>
</dbReference>
<organism evidence="2 3">
    <name type="scientific">Clostridium manihotivorum</name>
    <dbReference type="NCBI Taxonomy" id="2320868"/>
    <lineage>
        <taxon>Bacteria</taxon>
        <taxon>Bacillati</taxon>
        <taxon>Bacillota</taxon>
        <taxon>Clostridia</taxon>
        <taxon>Eubacteriales</taxon>
        <taxon>Clostridiaceae</taxon>
        <taxon>Clostridium</taxon>
    </lineage>
</organism>
<keyword evidence="3" id="KW-1185">Reference proteome</keyword>
<reference evidence="2 3" key="1">
    <citation type="submission" date="2018-01" db="EMBL/GenBank/DDBJ databases">
        <title>Genome Sequencing and Assembly of Anaerobacter polyendosporus strain CT4.</title>
        <authorList>
            <person name="Tachaapaikoon C."/>
            <person name="Sutheeworapong S."/>
            <person name="Jenjaroenpun P."/>
            <person name="Wongsurawat T."/>
            <person name="Nookeaw I."/>
            <person name="Cheawchanlertfa P."/>
            <person name="Kosugi A."/>
            <person name="Cheevadhanarak S."/>
            <person name="Ratanakhanokchai K."/>
        </authorList>
    </citation>
    <scope>NUCLEOTIDE SEQUENCE [LARGE SCALE GENOMIC DNA]</scope>
    <source>
        <strain evidence="2 3">CT4</strain>
    </source>
</reference>
<dbReference type="RefSeq" id="WP_128213017.1">
    <property type="nucleotide sequence ID" value="NZ_CP025746.1"/>
</dbReference>
<dbReference type="PANTHER" id="PTHR21310">
    <property type="entry name" value="AMINOGLYCOSIDE PHOSPHOTRANSFERASE-RELATED-RELATED"/>
    <property type="match status" value="1"/>
</dbReference>
<evidence type="ECO:0000259" key="1">
    <source>
        <dbReference type="PROSITE" id="PS50011"/>
    </source>
</evidence>
<dbReference type="InterPro" id="IPR002575">
    <property type="entry name" value="Aminoglycoside_PTrfase"/>
</dbReference>
<dbReference type="Pfam" id="PF01636">
    <property type="entry name" value="APH"/>
    <property type="match status" value="1"/>
</dbReference>
<dbReference type="GO" id="GO:0005524">
    <property type="term" value="F:ATP binding"/>
    <property type="evidence" value="ECO:0007669"/>
    <property type="project" value="InterPro"/>
</dbReference>
<name>A0A410DT67_9CLOT</name>